<dbReference type="OrthoDB" id="2507298at2759"/>
<sequence>MPTLSAKHLACSTPSSTVPSIVVDDTPNTTIDDDSRETTPEAEDDDDDDTEELPAVIKDAHHGKSMKILMGFGIYVGTENKKKTRTKNFPVNIKVGETEFNKFWTIVAAACSNHFTKTGPVILQSKTVFWWGSIPNVTEWNKSAKNQVHNSSDYAVWLNAACNTKKKLIGLNIKMPHPGDAKKRAEKEDLLAKQEVRAAASKKRKASSGGNGGGGEDGEGDSNDDSNGDGSESKIDADKFDDINFHMRKIHAVHPVNVLYDRIHPIYQDPANPQRYILLTLAAMQTWAADMMARKDGVDEHAPHGSSGTVIERNKGVEEAVHPPNNPTLPAYLDFLGLPDRDTILEVLASNGFTNHQSFCSLGLPSSKVRALGLNLGTVTALFDHTEAFDNHLSAQPF</sequence>
<name>A0A0L0VGV5_9BASI</name>
<organism evidence="2 3">
    <name type="scientific">Puccinia striiformis f. sp. tritici PST-78</name>
    <dbReference type="NCBI Taxonomy" id="1165861"/>
    <lineage>
        <taxon>Eukaryota</taxon>
        <taxon>Fungi</taxon>
        <taxon>Dikarya</taxon>
        <taxon>Basidiomycota</taxon>
        <taxon>Pucciniomycotina</taxon>
        <taxon>Pucciniomycetes</taxon>
        <taxon>Pucciniales</taxon>
        <taxon>Pucciniaceae</taxon>
        <taxon>Puccinia</taxon>
    </lineage>
</organism>
<proteinExistence type="predicted"/>
<feature type="region of interest" description="Disordered" evidence="1">
    <location>
        <begin position="1"/>
        <end position="50"/>
    </location>
</feature>
<evidence type="ECO:0000313" key="2">
    <source>
        <dbReference type="EMBL" id="KNE98468.1"/>
    </source>
</evidence>
<evidence type="ECO:0000256" key="1">
    <source>
        <dbReference type="SAM" id="MobiDB-lite"/>
    </source>
</evidence>
<comment type="caution">
    <text evidence="2">The sequence shown here is derived from an EMBL/GenBank/DDBJ whole genome shotgun (WGS) entry which is preliminary data.</text>
</comment>
<feature type="region of interest" description="Disordered" evidence="1">
    <location>
        <begin position="195"/>
        <end position="235"/>
    </location>
</feature>
<feature type="compositionally biased region" description="Low complexity" evidence="1">
    <location>
        <begin position="12"/>
        <end position="26"/>
    </location>
</feature>
<reference evidence="3" key="1">
    <citation type="submission" date="2014-03" db="EMBL/GenBank/DDBJ databases">
        <title>The Genome Sequence of Puccinia striiformis f. sp. tritici PST-78.</title>
        <authorList>
            <consortium name="The Broad Institute Genome Sequencing Platform"/>
            <person name="Cuomo C."/>
            <person name="Hulbert S."/>
            <person name="Chen X."/>
            <person name="Walker B."/>
            <person name="Young S.K."/>
            <person name="Zeng Q."/>
            <person name="Gargeya S."/>
            <person name="Fitzgerald M."/>
            <person name="Haas B."/>
            <person name="Abouelleil A."/>
            <person name="Alvarado L."/>
            <person name="Arachchi H.M."/>
            <person name="Berlin A.M."/>
            <person name="Chapman S.B."/>
            <person name="Goldberg J."/>
            <person name="Griggs A."/>
            <person name="Gujja S."/>
            <person name="Hansen M."/>
            <person name="Howarth C."/>
            <person name="Imamovic A."/>
            <person name="Larimer J."/>
            <person name="McCowan C."/>
            <person name="Montmayeur A."/>
            <person name="Murphy C."/>
            <person name="Neiman D."/>
            <person name="Pearson M."/>
            <person name="Priest M."/>
            <person name="Roberts A."/>
            <person name="Saif S."/>
            <person name="Shea T."/>
            <person name="Sisk P."/>
            <person name="Sykes S."/>
            <person name="Wortman J."/>
            <person name="Nusbaum C."/>
            <person name="Birren B."/>
        </authorList>
    </citation>
    <scope>NUCLEOTIDE SEQUENCE [LARGE SCALE GENOMIC DNA]</scope>
    <source>
        <strain evidence="3">race PST-78</strain>
    </source>
</reference>
<keyword evidence="3" id="KW-1185">Reference proteome</keyword>
<dbReference type="Proteomes" id="UP000054564">
    <property type="component" value="Unassembled WGS sequence"/>
</dbReference>
<gene>
    <name evidence="2" type="ORF">PSTG_08207</name>
</gene>
<evidence type="ECO:0000313" key="3">
    <source>
        <dbReference type="Proteomes" id="UP000054564"/>
    </source>
</evidence>
<protein>
    <submittedName>
        <fullName evidence="2">Uncharacterized protein</fullName>
    </submittedName>
</protein>
<dbReference type="EMBL" id="AJIL01000056">
    <property type="protein sequence ID" value="KNE98468.1"/>
    <property type="molecule type" value="Genomic_DNA"/>
</dbReference>
<feature type="compositionally biased region" description="Acidic residues" evidence="1">
    <location>
        <begin position="216"/>
        <end position="227"/>
    </location>
</feature>
<dbReference type="AlphaFoldDB" id="A0A0L0VGV5"/>
<accession>A0A0L0VGV5</accession>
<feature type="compositionally biased region" description="Acidic residues" evidence="1">
    <location>
        <begin position="31"/>
        <end position="50"/>
    </location>
</feature>